<dbReference type="Gene3D" id="2.30.30.40">
    <property type="entry name" value="SH3 Domains"/>
    <property type="match status" value="1"/>
</dbReference>
<keyword evidence="5" id="KW-1185">Reference proteome</keyword>
<dbReference type="SMART" id="SM00326">
    <property type="entry name" value="SH3"/>
    <property type="match status" value="1"/>
</dbReference>
<proteinExistence type="predicted"/>
<gene>
    <name evidence="4" type="ORF">M9458_019846</name>
</gene>
<dbReference type="Pfam" id="PF07653">
    <property type="entry name" value="SH3_2"/>
    <property type="match status" value="1"/>
</dbReference>
<dbReference type="PANTHER" id="PTHR46026:SF3">
    <property type="entry name" value="RHO GUANINE NUCLEOTIDE EXCHANGE FACTOR 7"/>
    <property type="match status" value="1"/>
</dbReference>
<dbReference type="SUPFAM" id="SSF50044">
    <property type="entry name" value="SH3-domain"/>
    <property type="match status" value="1"/>
</dbReference>
<evidence type="ECO:0000313" key="5">
    <source>
        <dbReference type="Proteomes" id="UP001529510"/>
    </source>
</evidence>
<dbReference type="PROSITE" id="PS50002">
    <property type="entry name" value="SH3"/>
    <property type="match status" value="1"/>
</dbReference>
<keyword evidence="1 2" id="KW-0728">SH3 domain</keyword>
<dbReference type="InterPro" id="IPR036028">
    <property type="entry name" value="SH3-like_dom_sf"/>
</dbReference>
<name>A0ABD0QE79_CIRMR</name>
<feature type="non-terminal residue" evidence="4">
    <location>
        <position position="67"/>
    </location>
</feature>
<evidence type="ECO:0000313" key="4">
    <source>
        <dbReference type="EMBL" id="KAL0184150.1"/>
    </source>
</evidence>
<evidence type="ECO:0000259" key="3">
    <source>
        <dbReference type="PROSITE" id="PS50002"/>
    </source>
</evidence>
<dbReference type="Proteomes" id="UP001529510">
    <property type="component" value="Unassembled WGS sequence"/>
</dbReference>
<dbReference type="PANTHER" id="PTHR46026">
    <property type="entry name" value="RHO-TYPE GUANINE NUCLEOTIDE EXCHANGE FACTOR, ISOFORM F"/>
    <property type="match status" value="1"/>
</dbReference>
<dbReference type="FunFam" id="2.30.30.40:FF:000034">
    <property type="entry name" value="Rho guanine nucleotide exchange factor (GEF) 7"/>
    <property type="match status" value="1"/>
</dbReference>
<dbReference type="EMBL" id="JAMKFB020000009">
    <property type="protein sequence ID" value="KAL0184150.1"/>
    <property type="molecule type" value="Genomic_DNA"/>
</dbReference>
<comment type="caution">
    <text evidence="4">The sequence shown here is derived from an EMBL/GenBank/DDBJ whole genome shotgun (WGS) entry which is preliminary data.</text>
</comment>
<dbReference type="PRINTS" id="PR00452">
    <property type="entry name" value="SH3DOMAIN"/>
</dbReference>
<reference evidence="4 5" key="1">
    <citation type="submission" date="2024-05" db="EMBL/GenBank/DDBJ databases">
        <title>Genome sequencing and assembly of Indian major carp, Cirrhinus mrigala (Hamilton, 1822).</title>
        <authorList>
            <person name="Mohindra V."/>
            <person name="Chowdhury L.M."/>
            <person name="Lal K."/>
            <person name="Jena J.K."/>
        </authorList>
    </citation>
    <scope>NUCLEOTIDE SEQUENCE [LARGE SCALE GENOMIC DNA]</scope>
    <source>
        <strain evidence="4">CM1030</strain>
        <tissue evidence="4">Blood</tissue>
    </source>
</reference>
<evidence type="ECO:0000256" key="1">
    <source>
        <dbReference type="ARBA" id="ARBA00022443"/>
    </source>
</evidence>
<dbReference type="InterPro" id="IPR001452">
    <property type="entry name" value="SH3_domain"/>
</dbReference>
<evidence type="ECO:0000256" key="2">
    <source>
        <dbReference type="PROSITE-ProRule" id="PRU00192"/>
    </source>
</evidence>
<dbReference type="PRINTS" id="PR00499">
    <property type="entry name" value="P67PHOX"/>
</dbReference>
<organism evidence="4 5">
    <name type="scientific">Cirrhinus mrigala</name>
    <name type="common">Mrigala</name>
    <dbReference type="NCBI Taxonomy" id="683832"/>
    <lineage>
        <taxon>Eukaryota</taxon>
        <taxon>Metazoa</taxon>
        <taxon>Chordata</taxon>
        <taxon>Craniata</taxon>
        <taxon>Vertebrata</taxon>
        <taxon>Euteleostomi</taxon>
        <taxon>Actinopterygii</taxon>
        <taxon>Neopterygii</taxon>
        <taxon>Teleostei</taxon>
        <taxon>Ostariophysi</taxon>
        <taxon>Cypriniformes</taxon>
        <taxon>Cyprinidae</taxon>
        <taxon>Labeoninae</taxon>
        <taxon>Labeonini</taxon>
        <taxon>Cirrhinus</taxon>
    </lineage>
</organism>
<protein>
    <recommendedName>
        <fullName evidence="3">SH3 domain-containing protein</fullName>
    </recommendedName>
</protein>
<feature type="non-terminal residue" evidence="4">
    <location>
        <position position="1"/>
    </location>
</feature>
<accession>A0ABD0QE79</accession>
<sequence length="67" mass="7574">DMTENSNAQLVVKARFNFQQTNEDELSFSKGDIISVTRTEEGGWWEGSLNGKTGWFPSNYVREVKGS</sequence>
<feature type="domain" description="SH3" evidence="3">
    <location>
        <begin position="7"/>
        <end position="66"/>
    </location>
</feature>
<dbReference type="AlphaFoldDB" id="A0ABD0QE79"/>